<reference evidence="1 2" key="1">
    <citation type="journal article" date="2011" name="J. Bacteriol.">
        <title>Complete genome sequence of the thermoacidophilic crenarchaeon Thermoproteus uzoniensis 768-20.</title>
        <authorList>
            <person name="Mardanov A.V."/>
            <person name="Gumerov V.M."/>
            <person name="Beletsky A.V."/>
            <person name="Prokofeva M.I."/>
            <person name="Bonch-Osmolovskaya E.A."/>
            <person name="Ravin N.V."/>
            <person name="Skryabin K.G."/>
        </authorList>
    </citation>
    <scope>NUCLEOTIDE SEQUENCE [LARGE SCALE GENOMIC DNA]</scope>
    <source>
        <strain evidence="1 2">768-20</strain>
    </source>
</reference>
<protein>
    <recommendedName>
        <fullName evidence="3">Dehydrogenase (Flavoprotein)-like protein</fullName>
    </recommendedName>
</protein>
<proteinExistence type="predicted"/>
<dbReference type="SUPFAM" id="SSF51905">
    <property type="entry name" value="FAD/NAD(P)-binding domain"/>
    <property type="match status" value="1"/>
</dbReference>
<dbReference type="PANTHER" id="PTHR42685">
    <property type="entry name" value="GERANYLGERANYL DIPHOSPHATE REDUCTASE"/>
    <property type="match status" value="1"/>
</dbReference>
<dbReference type="InterPro" id="IPR050407">
    <property type="entry name" value="Geranylgeranyl_reductase"/>
</dbReference>
<dbReference type="AlphaFoldDB" id="F2L196"/>
<dbReference type="EMBL" id="CP002590">
    <property type="protein sequence ID" value="AEA12832.1"/>
    <property type="molecule type" value="Genomic_DNA"/>
</dbReference>
<dbReference type="KEGG" id="tuz:TUZN_1356"/>
<dbReference type="HOGENOM" id="CLU_066799_0_0_2"/>
<evidence type="ECO:0000313" key="2">
    <source>
        <dbReference type="Proteomes" id="UP000008138"/>
    </source>
</evidence>
<dbReference type="STRING" id="999630.TUZN_1356"/>
<accession>F2L196</accession>
<evidence type="ECO:0008006" key="3">
    <source>
        <dbReference type="Google" id="ProtNLM"/>
    </source>
</evidence>
<reference key="2">
    <citation type="submission" date="2011-03" db="EMBL/GenBank/DDBJ databases">
        <title>Complete genome sequence of the thermoacidophilic crenarchaeon Thermoproteus uzoniensis 768-20.</title>
        <authorList>
            <person name="Mardanov A.V."/>
            <person name="Gumerov V.M."/>
            <person name="Beletsky A.V."/>
            <person name="Prokofeva M.I."/>
            <person name="Bonch-Osmolovskaya E.A."/>
            <person name="Ravin N.V."/>
            <person name="Skryabin K.G."/>
        </authorList>
    </citation>
    <scope>NUCLEOTIDE SEQUENCE</scope>
    <source>
        <strain>768-20</strain>
    </source>
</reference>
<evidence type="ECO:0000313" key="1">
    <source>
        <dbReference type="EMBL" id="AEA12832.1"/>
    </source>
</evidence>
<sequence>MYLSLLPPDARAALLGNYIYGRAKADVVKILGLGPSGAALGAALGKAAVVERSGRYFKACGEAVPVETPMVGREYIVDRVKKYRFFSGDRLIGEVSYSKPRWYILDKAAWVESLRSAIEAEEWGDGVVVDARGPYASRGEKLIVAMAYVEGMRREEETADFIYPPGLTGFFWIFPHGGVYNVGGGFLGVRDPTPLVKEFAARLGGRIRLLRGAPLTVMPQIDLGVEGSYKIGEAAGLVYPLTGEGIRPGVLSALALAEALKTRRPLEEYGRRVRHIVRQIELQKRLLSLAARLAARGGSISLLADDALLRDYIEEELSARGLFLALAKRPGAVARLVAALLRR</sequence>
<organism evidence="1 2">
    <name type="scientific">Thermoproteus uzoniensis (strain 768-20)</name>
    <dbReference type="NCBI Taxonomy" id="999630"/>
    <lineage>
        <taxon>Archaea</taxon>
        <taxon>Thermoproteota</taxon>
        <taxon>Thermoprotei</taxon>
        <taxon>Thermoproteales</taxon>
        <taxon>Thermoproteaceae</taxon>
        <taxon>Thermoproteus</taxon>
    </lineage>
</organism>
<dbReference type="eggNOG" id="arCOG00570">
    <property type="taxonomic scope" value="Archaea"/>
</dbReference>
<dbReference type="PANTHER" id="PTHR42685:SF20">
    <property type="entry name" value="HYDROGENASE, PUTATIVE-RELATED"/>
    <property type="match status" value="1"/>
</dbReference>
<gene>
    <name evidence="1" type="ordered locus">TUZN_1356</name>
</gene>
<name>F2L196_THEU7</name>
<dbReference type="Gene3D" id="3.50.50.60">
    <property type="entry name" value="FAD/NAD(P)-binding domain"/>
    <property type="match status" value="1"/>
</dbReference>
<dbReference type="Proteomes" id="UP000008138">
    <property type="component" value="Chromosome"/>
</dbReference>
<dbReference type="InterPro" id="IPR036188">
    <property type="entry name" value="FAD/NAD-bd_sf"/>
</dbReference>
<keyword evidence="2" id="KW-1185">Reference proteome</keyword>